<accession>A0A4V2F2E0</accession>
<dbReference type="RefSeq" id="WP_130362241.1">
    <property type="nucleotide sequence ID" value="NZ_SGXC01000004.1"/>
</dbReference>
<dbReference type="GO" id="GO:0045892">
    <property type="term" value="P:negative regulation of DNA-templated transcription"/>
    <property type="evidence" value="ECO:0007669"/>
    <property type="project" value="TreeGrafter"/>
</dbReference>
<dbReference type="SMART" id="SM00346">
    <property type="entry name" value="HTH_ICLR"/>
    <property type="match status" value="1"/>
</dbReference>
<evidence type="ECO:0000256" key="3">
    <source>
        <dbReference type="ARBA" id="ARBA00023163"/>
    </source>
</evidence>
<dbReference type="InterPro" id="IPR005471">
    <property type="entry name" value="Tscrpt_reg_IclR_N"/>
</dbReference>
<evidence type="ECO:0000256" key="1">
    <source>
        <dbReference type="ARBA" id="ARBA00023015"/>
    </source>
</evidence>
<dbReference type="PANTHER" id="PTHR30136:SF24">
    <property type="entry name" value="HTH-TYPE TRANSCRIPTIONAL REPRESSOR ALLR"/>
    <property type="match status" value="1"/>
</dbReference>
<dbReference type="Pfam" id="PF01614">
    <property type="entry name" value="IclR_C"/>
    <property type="match status" value="1"/>
</dbReference>
<dbReference type="InterPro" id="IPR050707">
    <property type="entry name" value="HTH_MetabolicPath_Reg"/>
</dbReference>
<feature type="domain" description="IclR-ED" evidence="5">
    <location>
        <begin position="63"/>
        <end position="246"/>
    </location>
</feature>
<feature type="domain" description="HTH iclR-type" evidence="4">
    <location>
        <begin position="1"/>
        <end position="62"/>
    </location>
</feature>
<keyword evidence="3" id="KW-0804">Transcription</keyword>
<keyword evidence="1" id="KW-0805">Transcription regulation</keyword>
<reference evidence="6 7" key="1">
    <citation type="submission" date="2019-02" db="EMBL/GenBank/DDBJ databases">
        <title>Genomic Encyclopedia of Type Strains, Phase IV (KMG-IV): sequencing the most valuable type-strain genomes for metagenomic binning, comparative biology and taxonomic classification.</title>
        <authorList>
            <person name="Goeker M."/>
        </authorList>
    </citation>
    <scope>NUCLEOTIDE SEQUENCE [LARGE SCALE GENOMIC DNA]</scope>
    <source>
        <strain evidence="6 7">K24</strain>
    </source>
</reference>
<dbReference type="Gene3D" id="1.10.10.10">
    <property type="entry name" value="Winged helix-like DNA-binding domain superfamily/Winged helix DNA-binding domain"/>
    <property type="match status" value="1"/>
</dbReference>
<evidence type="ECO:0000259" key="4">
    <source>
        <dbReference type="PROSITE" id="PS51077"/>
    </source>
</evidence>
<dbReference type="OrthoDB" id="8721254at2"/>
<dbReference type="Proteomes" id="UP000292445">
    <property type="component" value="Unassembled WGS sequence"/>
</dbReference>
<dbReference type="AlphaFoldDB" id="A0A4V2F2E0"/>
<dbReference type="Gene3D" id="3.30.450.40">
    <property type="match status" value="1"/>
</dbReference>
<evidence type="ECO:0000313" key="7">
    <source>
        <dbReference type="Proteomes" id="UP000292445"/>
    </source>
</evidence>
<evidence type="ECO:0000313" key="6">
    <source>
        <dbReference type="EMBL" id="RZS77202.1"/>
    </source>
</evidence>
<dbReference type="SUPFAM" id="SSF55781">
    <property type="entry name" value="GAF domain-like"/>
    <property type="match status" value="1"/>
</dbReference>
<gene>
    <name evidence="6" type="ORF">EV675_5930</name>
</gene>
<dbReference type="GO" id="GO:0003700">
    <property type="term" value="F:DNA-binding transcription factor activity"/>
    <property type="evidence" value="ECO:0007669"/>
    <property type="project" value="TreeGrafter"/>
</dbReference>
<dbReference type="InterPro" id="IPR014757">
    <property type="entry name" value="Tscrpt_reg_IclR_C"/>
</dbReference>
<dbReference type="EMBL" id="SGXC01000004">
    <property type="protein sequence ID" value="RZS77202.1"/>
    <property type="molecule type" value="Genomic_DNA"/>
</dbReference>
<dbReference type="PANTHER" id="PTHR30136">
    <property type="entry name" value="HELIX-TURN-HELIX TRANSCRIPTIONAL REGULATOR, ICLR FAMILY"/>
    <property type="match status" value="1"/>
</dbReference>
<keyword evidence="7" id="KW-1185">Reference proteome</keyword>
<evidence type="ECO:0000259" key="5">
    <source>
        <dbReference type="PROSITE" id="PS51078"/>
    </source>
</evidence>
<dbReference type="GO" id="GO:0003677">
    <property type="term" value="F:DNA binding"/>
    <property type="evidence" value="ECO:0007669"/>
    <property type="project" value="UniProtKB-KW"/>
</dbReference>
<dbReference type="InterPro" id="IPR036388">
    <property type="entry name" value="WH-like_DNA-bd_sf"/>
</dbReference>
<dbReference type="InterPro" id="IPR036390">
    <property type="entry name" value="WH_DNA-bd_sf"/>
</dbReference>
<dbReference type="InterPro" id="IPR029016">
    <property type="entry name" value="GAF-like_dom_sf"/>
</dbReference>
<organism evidence="6 7">
    <name type="scientific">Pigmentiphaga kullae</name>
    <dbReference type="NCBI Taxonomy" id="151784"/>
    <lineage>
        <taxon>Bacteria</taxon>
        <taxon>Pseudomonadati</taxon>
        <taxon>Pseudomonadota</taxon>
        <taxon>Betaproteobacteria</taxon>
        <taxon>Burkholderiales</taxon>
        <taxon>Alcaligenaceae</taxon>
        <taxon>Pigmentiphaga</taxon>
    </lineage>
</organism>
<keyword evidence="2" id="KW-0238">DNA-binding</keyword>
<name>A0A4V2F2E0_9BURK</name>
<dbReference type="SUPFAM" id="SSF46785">
    <property type="entry name" value="Winged helix' DNA-binding domain"/>
    <property type="match status" value="1"/>
</dbReference>
<protein>
    <submittedName>
        <fullName evidence="6">IclR family transcriptional regulator</fullName>
    </submittedName>
</protein>
<dbReference type="Pfam" id="PF09339">
    <property type="entry name" value="HTH_IclR"/>
    <property type="match status" value="1"/>
</dbReference>
<dbReference type="PROSITE" id="PS51077">
    <property type="entry name" value="HTH_ICLR"/>
    <property type="match status" value="1"/>
</dbReference>
<dbReference type="PROSITE" id="PS51078">
    <property type="entry name" value="ICLR_ED"/>
    <property type="match status" value="1"/>
</dbReference>
<proteinExistence type="predicted"/>
<comment type="caution">
    <text evidence="6">The sequence shown here is derived from an EMBL/GenBank/DDBJ whole genome shotgun (WGS) entry which is preliminary data.</text>
</comment>
<sequence length="259" mass="27782">MSSLDKMLSLLDVFTPAAPVWTTEDLIRYSGAPASTCYRYLKTLHSVGLLARVANGSYVLGPRIPEMDRTMRLCDPVYIAGSPVIQQLTEETGHSSLLCILFSESIMCVQQALGKHAPPELFSRGQRRPLVAGASAKIILAYLPLHQLRVIFTKHRKSIAAVGLGADWERFKQALKQIRQAEYAMTTGEYNAGIVSIAAPLFNGAGDVLGSLAVAASTSHVDPVAFGAIADRVIEAGREVSRRIASAPNVVALPARAVG</sequence>
<evidence type="ECO:0000256" key="2">
    <source>
        <dbReference type="ARBA" id="ARBA00023125"/>
    </source>
</evidence>